<dbReference type="AlphaFoldDB" id="A0A937W5M6"/>
<sequence length="406" mass="44959">MHRDSVVDGTRGTEKEAVAGERYLCYAPSQYTSHAERHGMRLGFEVSNVNTHQATGVTKYIMALIAACSAQMQATDHLVLFYKLSRWPRRQEWWWPAGLPVRLYQGWCWPPMKRVDLVHGLDCVVPSWPRVPRLVTIHDLLTMASDDVQIAPERFRQKKRQVYQRAVRADAIVTVSETTRHDVMTWLGVPATRVYVTHLGIDQRFGPQPQEAVQAVCQRYGLTPGYVLFTGSISGRKNTARLVRAYARSRACTERALVLAGTMAYRGEDTLEAIRQGGAGMRVQILGYVPDADLPALYAGAGCFAFPTLYEGFGMPILEAMASGIPVLTSTTGAAPEISAGLAVCVDPYDIEAIAAGIDHALALPTTTLAQARVHARTFTWERCARQTLDIYRHVLCTTRNGLAPL</sequence>
<evidence type="ECO:0000259" key="2">
    <source>
        <dbReference type="Pfam" id="PF00534"/>
    </source>
</evidence>
<name>A0A937W5M6_UNCTE</name>
<dbReference type="InterPro" id="IPR001296">
    <property type="entry name" value="Glyco_trans_1"/>
</dbReference>
<comment type="caution">
    <text evidence="4">The sequence shown here is derived from an EMBL/GenBank/DDBJ whole genome shotgun (WGS) entry which is preliminary data.</text>
</comment>
<dbReference type="Pfam" id="PF13439">
    <property type="entry name" value="Glyco_transf_4"/>
    <property type="match status" value="1"/>
</dbReference>
<keyword evidence="1" id="KW-0808">Transferase</keyword>
<organism evidence="4 5">
    <name type="scientific">Tectimicrobiota bacterium</name>
    <dbReference type="NCBI Taxonomy" id="2528274"/>
    <lineage>
        <taxon>Bacteria</taxon>
        <taxon>Pseudomonadati</taxon>
        <taxon>Nitrospinota/Tectimicrobiota group</taxon>
        <taxon>Candidatus Tectimicrobiota</taxon>
    </lineage>
</organism>
<dbReference type="InterPro" id="IPR028098">
    <property type="entry name" value="Glyco_trans_4-like_N"/>
</dbReference>
<dbReference type="Pfam" id="PF00534">
    <property type="entry name" value="Glycos_transf_1"/>
    <property type="match status" value="1"/>
</dbReference>
<evidence type="ECO:0000259" key="3">
    <source>
        <dbReference type="Pfam" id="PF13439"/>
    </source>
</evidence>
<gene>
    <name evidence="4" type="ORF">FJZ47_20525</name>
</gene>
<reference evidence="4" key="1">
    <citation type="submission" date="2019-03" db="EMBL/GenBank/DDBJ databases">
        <title>Lake Tanganyika Metagenome-Assembled Genomes (MAGs).</title>
        <authorList>
            <person name="Tran P."/>
        </authorList>
    </citation>
    <scope>NUCLEOTIDE SEQUENCE</scope>
    <source>
        <strain evidence="4">K_DeepCast_65m_m2_066</strain>
    </source>
</reference>
<dbReference type="Proteomes" id="UP000712673">
    <property type="component" value="Unassembled WGS sequence"/>
</dbReference>
<evidence type="ECO:0000256" key="1">
    <source>
        <dbReference type="ARBA" id="ARBA00022679"/>
    </source>
</evidence>
<protein>
    <submittedName>
        <fullName evidence="4">Glycosyltransferase family 4 protein</fullName>
    </submittedName>
</protein>
<evidence type="ECO:0000313" key="5">
    <source>
        <dbReference type="Proteomes" id="UP000712673"/>
    </source>
</evidence>
<dbReference type="EMBL" id="VGLS01000809">
    <property type="protein sequence ID" value="MBM3226160.1"/>
    <property type="molecule type" value="Genomic_DNA"/>
</dbReference>
<dbReference type="PANTHER" id="PTHR46401">
    <property type="entry name" value="GLYCOSYLTRANSFERASE WBBK-RELATED"/>
    <property type="match status" value="1"/>
</dbReference>
<proteinExistence type="predicted"/>
<accession>A0A937W5M6</accession>
<dbReference type="GO" id="GO:0009103">
    <property type="term" value="P:lipopolysaccharide biosynthetic process"/>
    <property type="evidence" value="ECO:0007669"/>
    <property type="project" value="TreeGrafter"/>
</dbReference>
<feature type="domain" description="Glycosyl transferase family 1" evidence="2">
    <location>
        <begin position="224"/>
        <end position="365"/>
    </location>
</feature>
<dbReference type="CDD" id="cd03809">
    <property type="entry name" value="GT4_MtfB-like"/>
    <property type="match status" value="1"/>
</dbReference>
<dbReference type="GO" id="GO:0016757">
    <property type="term" value="F:glycosyltransferase activity"/>
    <property type="evidence" value="ECO:0007669"/>
    <property type="project" value="InterPro"/>
</dbReference>
<dbReference type="PANTHER" id="PTHR46401:SF2">
    <property type="entry name" value="GLYCOSYLTRANSFERASE WBBK-RELATED"/>
    <property type="match status" value="1"/>
</dbReference>
<feature type="domain" description="Glycosyltransferase subfamily 4-like N-terminal" evidence="3">
    <location>
        <begin position="88"/>
        <end position="202"/>
    </location>
</feature>
<dbReference type="Gene3D" id="3.40.50.2000">
    <property type="entry name" value="Glycogen Phosphorylase B"/>
    <property type="match status" value="2"/>
</dbReference>
<dbReference type="SUPFAM" id="SSF53756">
    <property type="entry name" value="UDP-Glycosyltransferase/glycogen phosphorylase"/>
    <property type="match status" value="1"/>
</dbReference>
<evidence type="ECO:0000313" key="4">
    <source>
        <dbReference type="EMBL" id="MBM3226160.1"/>
    </source>
</evidence>